<protein>
    <recommendedName>
        <fullName evidence="9">Amino acid permease/ SLC12A domain-containing protein</fullName>
    </recommendedName>
</protein>
<evidence type="ECO:0000313" key="11">
    <source>
        <dbReference type="Proteomes" id="UP000398389"/>
    </source>
</evidence>
<organism evidence="10 11">
    <name type="scientific">Magnusiomyces paraingens</name>
    <dbReference type="NCBI Taxonomy" id="2606893"/>
    <lineage>
        <taxon>Eukaryota</taxon>
        <taxon>Fungi</taxon>
        <taxon>Dikarya</taxon>
        <taxon>Ascomycota</taxon>
        <taxon>Saccharomycotina</taxon>
        <taxon>Dipodascomycetes</taxon>
        <taxon>Dipodascales</taxon>
        <taxon>Dipodascaceae</taxon>
        <taxon>Magnusiomyces</taxon>
    </lineage>
</organism>
<dbReference type="InterPro" id="IPR004840">
    <property type="entry name" value="Amino_acid_permease_CS"/>
</dbReference>
<dbReference type="EMBL" id="CABVLU010000005">
    <property type="protein sequence ID" value="VVT58104.1"/>
    <property type="molecule type" value="Genomic_DNA"/>
</dbReference>
<comment type="subcellular location">
    <subcellularLocation>
        <location evidence="1">Membrane</location>
        <topology evidence="1">Multi-pass membrane protein</topology>
    </subcellularLocation>
</comment>
<evidence type="ECO:0000256" key="1">
    <source>
        <dbReference type="ARBA" id="ARBA00004141"/>
    </source>
</evidence>
<feature type="transmembrane region" description="Helical" evidence="8">
    <location>
        <begin position="52"/>
        <end position="69"/>
    </location>
</feature>
<feature type="transmembrane region" description="Helical" evidence="8">
    <location>
        <begin position="160"/>
        <end position="179"/>
    </location>
</feature>
<dbReference type="PANTHER" id="PTHR43341">
    <property type="entry name" value="AMINO ACID PERMEASE"/>
    <property type="match status" value="1"/>
</dbReference>
<feature type="transmembrane region" description="Helical" evidence="8">
    <location>
        <begin position="384"/>
        <end position="408"/>
    </location>
</feature>
<feature type="transmembrane region" description="Helical" evidence="8">
    <location>
        <begin position="103"/>
        <end position="121"/>
    </location>
</feature>
<evidence type="ECO:0000256" key="5">
    <source>
        <dbReference type="ARBA" id="ARBA00022970"/>
    </source>
</evidence>
<reference evidence="10 11" key="1">
    <citation type="submission" date="2019-09" db="EMBL/GenBank/DDBJ databases">
        <authorList>
            <person name="Brejova B."/>
        </authorList>
    </citation>
    <scope>NUCLEOTIDE SEQUENCE [LARGE SCALE GENOMIC DNA]</scope>
</reference>
<evidence type="ECO:0000256" key="4">
    <source>
        <dbReference type="ARBA" id="ARBA00022692"/>
    </source>
</evidence>
<feature type="transmembrane region" description="Helical" evidence="8">
    <location>
        <begin position="296"/>
        <end position="322"/>
    </location>
</feature>
<dbReference type="RefSeq" id="XP_031856644.1">
    <property type="nucleotide sequence ID" value="XM_032000753.1"/>
</dbReference>
<feature type="domain" description="Amino acid permease/ SLC12A" evidence="9">
    <location>
        <begin position="24"/>
        <end position="481"/>
    </location>
</feature>
<dbReference type="Pfam" id="PF00324">
    <property type="entry name" value="AA_permease"/>
    <property type="match status" value="1"/>
</dbReference>
<dbReference type="PIRSF" id="PIRSF006060">
    <property type="entry name" value="AA_transporter"/>
    <property type="match status" value="1"/>
</dbReference>
<keyword evidence="3" id="KW-0813">Transport</keyword>
<evidence type="ECO:0000256" key="6">
    <source>
        <dbReference type="ARBA" id="ARBA00022989"/>
    </source>
</evidence>
<keyword evidence="5" id="KW-0029">Amino-acid transport</keyword>
<dbReference type="PANTHER" id="PTHR43341:SF4">
    <property type="entry name" value="ARGININE PERMEASE CAN1-RELATED"/>
    <property type="match status" value="1"/>
</dbReference>
<dbReference type="GO" id="GO:0016020">
    <property type="term" value="C:membrane"/>
    <property type="evidence" value="ECO:0007669"/>
    <property type="project" value="UniProtKB-SubCell"/>
</dbReference>
<comment type="similarity">
    <text evidence="2">Belongs to the amino acid-polyamine-organocation (APC) superfamily. YAT (TC 2.A.3.10) family.</text>
</comment>
<feature type="transmembrane region" description="Helical" evidence="8">
    <location>
        <begin position="25"/>
        <end position="46"/>
    </location>
</feature>
<keyword evidence="6 8" id="KW-1133">Transmembrane helix</keyword>
<keyword evidence="4 8" id="KW-0812">Transmembrane</keyword>
<dbReference type="PROSITE" id="PS00218">
    <property type="entry name" value="AMINO_ACID_PERMEASE_1"/>
    <property type="match status" value="1"/>
</dbReference>
<feature type="transmembrane region" description="Helical" evidence="8">
    <location>
        <begin position="461"/>
        <end position="488"/>
    </location>
</feature>
<evidence type="ECO:0000256" key="3">
    <source>
        <dbReference type="ARBA" id="ARBA00022448"/>
    </source>
</evidence>
<dbReference type="Gene3D" id="1.20.1740.10">
    <property type="entry name" value="Amino acid/polyamine transporter I"/>
    <property type="match status" value="1"/>
</dbReference>
<evidence type="ECO:0000259" key="9">
    <source>
        <dbReference type="Pfam" id="PF00324"/>
    </source>
</evidence>
<feature type="transmembrane region" description="Helical" evidence="8">
    <location>
        <begin position="133"/>
        <end position="154"/>
    </location>
</feature>
<keyword evidence="11" id="KW-1185">Reference proteome</keyword>
<feature type="transmembrane region" description="Helical" evidence="8">
    <location>
        <begin position="429"/>
        <end position="449"/>
    </location>
</feature>
<dbReference type="AlphaFoldDB" id="A0A5E8C2X7"/>
<evidence type="ECO:0000256" key="2">
    <source>
        <dbReference type="ARBA" id="ARBA00006983"/>
    </source>
</evidence>
<dbReference type="GeneID" id="43584853"/>
<evidence type="ECO:0000313" key="10">
    <source>
        <dbReference type="EMBL" id="VVT58104.1"/>
    </source>
</evidence>
<dbReference type="Proteomes" id="UP000398389">
    <property type="component" value="Unassembled WGS sequence"/>
</dbReference>
<sequence length="526" mass="57616">MEGISTYTKPTAEGQVKRELKPRHISMIALGGTIGTGLFIGTGSALKDAGPVGSIIAYVFMSTIVYSIAQSIGEMATFIPITGSFTVFCTRFVSPAIGAAIGWMYWFSWAVTFAIELSIVGKVIEYWTDIVPLAAWIAIFFTVFTAVNFFPVKIYGEVEFWAASIKVIAVVGWLIYALCMMCGASKIQGPIGFKYWGNPGAWGPGILTSNIFGGRILGFLSALINAAFTFQGTELVGITAGECANPRKAVPRAINRVFFRIVVFFLGSIFFMGILVPYNDRKLVSNSSFTSSSPFVIAIINCGTSVLGHIFNAVILTTILSAGNSNVYIGSRLLYALGSAHVGPRFLTRTTENGVPWVGVLFTSVFGLLGFLSVSSGSQQAFEWLVNVSTVAGLLSWAAISFSHIRFIKALDTQEDFCRDDLPFKASGGIWYAWYAFVCVCIIVVIQGFTCFWDFTAASFLTAYISLFIFVILFVVFQFFVFCGPLLIKPEDIDIMNDCYCQEELNVPVEKKGKLSWYERVLDAIF</sequence>
<dbReference type="InterPro" id="IPR050524">
    <property type="entry name" value="APC_YAT"/>
</dbReference>
<feature type="transmembrane region" description="Helical" evidence="8">
    <location>
        <begin position="354"/>
        <end position="372"/>
    </location>
</feature>
<gene>
    <name evidence="10" type="ORF">SAPINGB_P006039</name>
</gene>
<feature type="transmembrane region" description="Helical" evidence="8">
    <location>
        <begin position="257"/>
        <end position="276"/>
    </location>
</feature>
<name>A0A5E8C2X7_9ASCO</name>
<evidence type="ECO:0000256" key="7">
    <source>
        <dbReference type="ARBA" id="ARBA00023136"/>
    </source>
</evidence>
<proteinExistence type="inferred from homology"/>
<dbReference type="OrthoDB" id="3900342at2759"/>
<keyword evidence="7 8" id="KW-0472">Membrane</keyword>
<accession>A0A5E8C2X7</accession>
<dbReference type="InterPro" id="IPR004841">
    <property type="entry name" value="AA-permease/SLC12A_dom"/>
</dbReference>
<dbReference type="FunFam" id="1.20.1740.10:FF:000006">
    <property type="entry name" value="General amino acid permease"/>
    <property type="match status" value="1"/>
</dbReference>
<dbReference type="GO" id="GO:0015171">
    <property type="term" value="F:amino acid transmembrane transporter activity"/>
    <property type="evidence" value="ECO:0007669"/>
    <property type="project" value="TreeGrafter"/>
</dbReference>
<evidence type="ECO:0000256" key="8">
    <source>
        <dbReference type="SAM" id="Phobius"/>
    </source>
</evidence>